<sequence>MKKVKIAGPLFVATAVLFTGAFGLHTASANVPDEEEIITPEEMKIIEEEIERKTKETEEFNKNYVDEVDEDEIDWSLFVEEECDDQDEECDEEDETGSMGMMAKKKKKKKDIPGAVLATTDTQASKIGGLVGHAGIIHPDTVKSTVESYPDKGVHKRKNNWTKRGYSNVRKMYVKKENKDTHKKAAKFAKKQIGKPYNKTFNKKNRTDKYYCSQLVWKAWKKQGKDLDNDGGPTVWPVDLVKSEYTKNYYKKG</sequence>
<dbReference type="Gene3D" id="3.90.1720.10">
    <property type="entry name" value="endopeptidase domain like (from Nostoc punctiforme)"/>
    <property type="match status" value="1"/>
</dbReference>
<evidence type="ECO:0000256" key="2">
    <source>
        <dbReference type="SAM" id="SignalP"/>
    </source>
</evidence>
<feature type="region of interest" description="Disordered" evidence="1">
    <location>
        <begin position="84"/>
        <end position="105"/>
    </location>
</feature>
<keyword evidence="2" id="KW-0732">Signal</keyword>
<dbReference type="SUPFAM" id="SSF54001">
    <property type="entry name" value="Cysteine proteinases"/>
    <property type="match status" value="1"/>
</dbReference>
<dbReference type="EMBL" id="JAVDQG010000004">
    <property type="protein sequence ID" value="MDR6226168.1"/>
    <property type="molecule type" value="Genomic_DNA"/>
</dbReference>
<protein>
    <submittedName>
        <fullName evidence="3">Uncharacterized protein YycO</fullName>
    </submittedName>
</protein>
<feature type="compositionally biased region" description="Acidic residues" evidence="1">
    <location>
        <begin position="84"/>
        <end position="96"/>
    </location>
</feature>
<dbReference type="Pfam" id="PF05708">
    <property type="entry name" value="Peptidase_C92"/>
    <property type="match status" value="1"/>
</dbReference>
<dbReference type="Proteomes" id="UP001185012">
    <property type="component" value="Unassembled WGS sequence"/>
</dbReference>
<evidence type="ECO:0000313" key="4">
    <source>
        <dbReference type="Proteomes" id="UP001185012"/>
    </source>
</evidence>
<dbReference type="InterPro" id="IPR038765">
    <property type="entry name" value="Papain-like_cys_pep_sf"/>
</dbReference>
<dbReference type="InterPro" id="IPR024453">
    <property type="entry name" value="Peptidase_C92"/>
</dbReference>
<feature type="signal peptide" evidence="2">
    <location>
        <begin position="1"/>
        <end position="29"/>
    </location>
</feature>
<name>A0ABU1IN22_9BACL</name>
<feature type="chain" id="PRO_5046078316" evidence="2">
    <location>
        <begin position="30"/>
        <end position="253"/>
    </location>
</feature>
<dbReference type="RefSeq" id="WP_309865712.1">
    <property type="nucleotide sequence ID" value="NZ_JAVDQG010000004.1"/>
</dbReference>
<reference evidence="3 4" key="1">
    <citation type="submission" date="2023-07" db="EMBL/GenBank/DDBJ databases">
        <title>Genomic Encyclopedia of Type Strains, Phase IV (KMG-IV): sequencing the most valuable type-strain genomes for metagenomic binning, comparative biology and taxonomic classification.</title>
        <authorList>
            <person name="Goeker M."/>
        </authorList>
    </citation>
    <scope>NUCLEOTIDE SEQUENCE [LARGE SCALE GENOMIC DNA]</scope>
    <source>
        <strain evidence="3 4">DSM 45903</strain>
    </source>
</reference>
<evidence type="ECO:0000256" key="1">
    <source>
        <dbReference type="SAM" id="MobiDB-lite"/>
    </source>
</evidence>
<comment type="caution">
    <text evidence="3">The sequence shown here is derived from an EMBL/GenBank/DDBJ whole genome shotgun (WGS) entry which is preliminary data.</text>
</comment>
<accession>A0ABU1IN22</accession>
<proteinExistence type="predicted"/>
<keyword evidence="4" id="KW-1185">Reference proteome</keyword>
<evidence type="ECO:0000313" key="3">
    <source>
        <dbReference type="EMBL" id="MDR6226168.1"/>
    </source>
</evidence>
<gene>
    <name evidence="3" type="ORF">JOE21_002174</name>
</gene>
<organism evidence="3 4">
    <name type="scientific">Desmospora profundinema</name>
    <dbReference type="NCBI Taxonomy" id="1571184"/>
    <lineage>
        <taxon>Bacteria</taxon>
        <taxon>Bacillati</taxon>
        <taxon>Bacillota</taxon>
        <taxon>Bacilli</taxon>
        <taxon>Bacillales</taxon>
        <taxon>Thermoactinomycetaceae</taxon>
        <taxon>Desmospora</taxon>
    </lineage>
</organism>